<name>A0A183U7U9_TOXCA</name>
<accession>A0A183U7U9</accession>
<evidence type="ECO:0000313" key="8">
    <source>
        <dbReference type="EMBL" id="VDM30905.1"/>
    </source>
</evidence>
<dbReference type="Gene3D" id="1.20.1250.20">
    <property type="entry name" value="MFS general substrate transporter like domains"/>
    <property type="match status" value="1"/>
</dbReference>
<dbReference type="PROSITE" id="PS50850">
    <property type="entry name" value="MFS"/>
    <property type="match status" value="1"/>
</dbReference>
<evidence type="ECO:0000256" key="6">
    <source>
        <dbReference type="SAM" id="Phobius"/>
    </source>
</evidence>
<dbReference type="InterPro" id="IPR051068">
    <property type="entry name" value="MFS_Domain-Containing_Protein"/>
</dbReference>
<comment type="subcellular location">
    <subcellularLocation>
        <location evidence="1">Endomembrane system</location>
        <topology evidence="1">Multi-pass membrane protein</topology>
    </subcellularLocation>
</comment>
<feature type="domain" description="Major facilitator superfamily (MFS) profile" evidence="7">
    <location>
        <begin position="1"/>
        <end position="92"/>
    </location>
</feature>
<dbReference type="PANTHER" id="PTHR23510:SF3">
    <property type="entry name" value="MAJOR FACILITATOR SUPERFAMILY DOMAIN-CONTAINING PROTEIN 8"/>
    <property type="match status" value="1"/>
</dbReference>
<evidence type="ECO:0000313" key="10">
    <source>
        <dbReference type="WBParaSite" id="TCNE_0000456901-mRNA-1"/>
    </source>
</evidence>
<dbReference type="EMBL" id="UYWY01008034">
    <property type="protein sequence ID" value="VDM30905.1"/>
    <property type="molecule type" value="Genomic_DNA"/>
</dbReference>
<dbReference type="GO" id="GO:0022857">
    <property type="term" value="F:transmembrane transporter activity"/>
    <property type="evidence" value="ECO:0007669"/>
    <property type="project" value="InterPro"/>
</dbReference>
<keyword evidence="5 6" id="KW-0472">Membrane</keyword>
<reference evidence="10" key="1">
    <citation type="submission" date="2016-06" db="UniProtKB">
        <authorList>
            <consortium name="WormBaseParasite"/>
        </authorList>
    </citation>
    <scope>IDENTIFICATION</scope>
</reference>
<keyword evidence="3 6" id="KW-0812">Transmembrane</keyword>
<evidence type="ECO:0000256" key="5">
    <source>
        <dbReference type="ARBA" id="ARBA00023136"/>
    </source>
</evidence>
<proteinExistence type="predicted"/>
<dbReference type="AlphaFoldDB" id="A0A183U7U9"/>
<evidence type="ECO:0000256" key="1">
    <source>
        <dbReference type="ARBA" id="ARBA00004127"/>
    </source>
</evidence>
<keyword evidence="2" id="KW-0813">Transport</keyword>
<gene>
    <name evidence="8" type="ORF">TCNE_LOCUS4569</name>
</gene>
<evidence type="ECO:0000256" key="2">
    <source>
        <dbReference type="ARBA" id="ARBA00022448"/>
    </source>
</evidence>
<dbReference type="WBParaSite" id="TCNE_0000456901-mRNA-1">
    <property type="protein sequence ID" value="TCNE_0000456901-mRNA-1"/>
    <property type="gene ID" value="TCNE_0000456901"/>
</dbReference>
<dbReference type="SUPFAM" id="SSF103473">
    <property type="entry name" value="MFS general substrate transporter"/>
    <property type="match status" value="1"/>
</dbReference>
<dbReference type="GO" id="GO:0012505">
    <property type="term" value="C:endomembrane system"/>
    <property type="evidence" value="ECO:0007669"/>
    <property type="project" value="UniProtKB-SubCell"/>
</dbReference>
<feature type="transmembrane region" description="Helical" evidence="6">
    <location>
        <begin position="20"/>
        <end position="43"/>
    </location>
</feature>
<dbReference type="GO" id="GO:0005765">
    <property type="term" value="C:lysosomal membrane"/>
    <property type="evidence" value="ECO:0007669"/>
    <property type="project" value="TreeGrafter"/>
</dbReference>
<reference evidence="8 9" key="2">
    <citation type="submission" date="2018-11" db="EMBL/GenBank/DDBJ databases">
        <authorList>
            <consortium name="Pathogen Informatics"/>
        </authorList>
    </citation>
    <scope>NUCLEOTIDE SEQUENCE [LARGE SCALE GENOMIC DNA]</scope>
</reference>
<organism evidence="9 10">
    <name type="scientific">Toxocara canis</name>
    <name type="common">Canine roundworm</name>
    <dbReference type="NCBI Taxonomy" id="6265"/>
    <lineage>
        <taxon>Eukaryota</taxon>
        <taxon>Metazoa</taxon>
        <taxon>Ecdysozoa</taxon>
        <taxon>Nematoda</taxon>
        <taxon>Chromadorea</taxon>
        <taxon>Rhabditida</taxon>
        <taxon>Spirurina</taxon>
        <taxon>Ascaridomorpha</taxon>
        <taxon>Ascaridoidea</taxon>
        <taxon>Toxocaridae</taxon>
        <taxon>Toxocara</taxon>
    </lineage>
</organism>
<dbReference type="Proteomes" id="UP000050794">
    <property type="component" value="Unassembled WGS sequence"/>
</dbReference>
<evidence type="ECO:0000259" key="7">
    <source>
        <dbReference type="PROSITE" id="PS50850"/>
    </source>
</evidence>
<dbReference type="InterPro" id="IPR036259">
    <property type="entry name" value="MFS_trans_sf"/>
</dbReference>
<evidence type="ECO:0000256" key="3">
    <source>
        <dbReference type="ARBA" id="ARBA00022692"/>
    </source>
</evidence>
<dbReference type="PANTHER" id="PTHR23510">
    <property type="entry name" value="INNER MEMBRANE TRANSPORT PROTEIN YAJR"/>
    <property type="match status" value="1"/>
</dbReference>
<dbReference type="InterPro" id="IPR020846">
    <property type="entry name" value="MFS_dom"/>
</dbReference>
<sequence>MAVGNALYGSLPTLSAHHARWMLLARFLVGFGSGNLAVLRTYCAMASSRTDRSKAMSLAAGSFVVGLSLGPAIQSDSILRSIASSRVFWLIV</sequence>
<evidence type="ECO:0000313" key="9">
    <source>
        <dbReference type="Proteomes" id="UP000050794"/>
    </source>
</evidence>
<evidence type="ECO:0000256" key="4">
    <source>
        <dbReference type="ARBA" id="ARBA00022989"/>
    </source>
</evidence>
<keyword evidence="9" id="KW-1185">Reference proteome</keyword>
<protein>
    <submittedName>
        <fullName evidence="10">MFS domain-containing protein</fullName>
    </submittedName>
</protein>
<keyword evidence="4 6" id="KW-1133">Transmembrane helix</keyword>